<protein>
    <recommendedName>
        <fullName evidence="3">DUF4325 domain-containing protein</fullName>
    </recommendedName>
</protein>
<dbReference type="EMBL" id="BPQH01000011">
    <property type="protein sequence ID" value="GJD50920.1"/>
    <property type="molecule type" value="Genomic_DNA"/>
</dbReference>
<evidence type="ECO:0000313" key="2">
    <source>
        <dbReference type="Proteomes" id="UP001055167"/>
    </source>
</evidence>
<dbReference type="RefSeq" id="WP_128560586.1">
    <property type="nucleotide sequence ID" value="NZ_BPQH01000011.1"/>
</dbReference>
<sequence>MLTAKATCETTNARSVHAAVPEGALDAPIVCFDDVALFGVGPESFRAALCAFIDDVDEDGRPFTRKKIVAHLRGSKASLAALRRITDQLDAVLSRPEGPAN</sequence>
<accession>A0ABQ4R1T3</accession>
<gene>
    <name evidence="1" type="ORF">OPKNFCMD_3669</name>
</gene>
<reference evidence="1" key="1">
    <citation type="journal article" date="2021" name="Front. Microbiol.">
        <title>Comprehensive Comparative Genomics and Phenotyping of Methylobacterium Species.</title>
        <authorList>
            <person name="Alessa O."/>
            <person name="Ogura Y."/>
            <person name="Fujitani Y."/>
            <person name="Takami H."/>
            <person name="Hayashi T."/>
            <person name="Sahin N."/>
            <person name="Tani A."/>
        </authorList>
    </citation>
    <scope>NUCLEOTIDE SEQUENCE</scope>
    <source>
        <strain evidence="1">KCTC 52305</strain>
    </source>
</reference>
<evidence type="ECO:0000313" key="1">
    <source>
        <dbReference type="EMBL" id="GJD50920.1"/>
    </source>
</evidence>
<comment type="caution">
    <text evidence="1">The sequence shown here is derived from an EMBL/GenBank/DDBJ whole genome shotgun (WGS) entry which is preliminary data.</text>
</comment>
<evidence type="ECO:0008006" key="3">
    <source>
        <dbReference type="Google" id="ProtNLM"/>
    </source>
</evidence>
<keyword evidence="2" id="KW-1185">Reference proteome</keyword>
<proteinExistence type="predicted"/>
<name>A0ABQ4R1T3_9HYPH</name>
<dbReference type="Proteomes" id="UP001055167">
    <property type="component" value="Unassembled WGS sequence"/>
</dbReference>
<reference evidence="1" key="2">
    <citation type="submission" date="2021-08" db="EMBL/GenBank/DDBJ databases">
        <authorList>
            <person name="Tani A."/>
            <person name="Ola A."/>
            <person name="Ogura Y."/>
            <person name="Katsura K."/>
            <person name="Hayashi T."/>
        </authorList>
    </citation>
    <scope>NUCLEOTIDE SEQUENCE</scope>
    <source>
        <strain evidence="1">KCTC 52305</strain>
    </source>
</reference>
<organism evidence="1 2">
    <name type="scientific">Methylobacterium crusticola</name>
    <dbReference type="NCBI Taxonomy" id="1697972"/>
    <lineage>
        <taxon>Bacteria</taxon>
        <taxon>Pseudomonadati</taxon>
        <taxon>Pseudomonadota</taxon>
        <taxon>Alphaproteobacteria</taxon>
        <taxon>Hyphomicrobiales</taxon>
        <taxon>Methylobacteriaceae</taxon>
        <taxon>Methylobacterium</taxon>
    </lineage>
</organism>